<accession>A0A5C8EPD7</accession>
<name>A0A5C8EPD7_BRAPL</name>
<dbReference type="SMART" id="SM00062">
    <property type="entry name" value="PBPb"/>
    <property type="match status" value="1"/>
</dbReference>
<evidence type="ECO:0000256" key="3">
    <source>
        <dbReference type="ARBA" id="ARBA00022729"/>
    </source>
</evidence>
<evidence type="ECO:0000256" key="4">
    <source>
        <dbReference type="RuleBase" id="RU003744"/>
    </source>
</evidence>
<dbReference type="Gene3D" id="3.40.190.10">
    <property type="entry name" value="Periplasmic binding protein-like II"/>
    <property type="match status" value="2"/>
</dbReference>
<protein>
    <submittedName>
        <fullName evidence="7">Basic amino acid ABC transporter substrate-binding protein</fullName>
    </submittedName>
</protein>
<dbReference type="PROSITE" id="PS51257">
    <property type="entry name" value="PROKAR_LIPOPROTEIN"/>
    <property type="match status" value="1"/>
</dbReference>
<dbReference type="Proteomes" id="UP000323176">
    <property type="component" value="Unassembled WGS sequence"/>
</dbReference>
<evidence type="ECO:0000259" key="6">
    <source>
        <dbReference type="SMART" id="SM00079"/>
    </source>
</evidence>
<dbReference type="InterPro" id="IPR018313">
    <property type="entry name" value="SBP_3_CS"/>
</dbReference>
<keyword evidence="3" id="KW-0732">Signal</keyword>
<sequence>MFKKIIIITSLLLISLMAFMSCSKKENKLYVGTNAEFVPFEYREGDQIVGFDVDLINEVAKIIKQDIEFVDMAFDGLLPALQSKKIDIIIAGMTATEERKKFVNFSEPYYNSQQSILVHKDNNDIIGFDNLEGKNVGVVLGYTGDLIVSEMSNVNAQKYGATSEAVIALKSKKVDAVVLDYEPAKQYFNQNDDLKLIITDSVNEEYAIAMRKEDTELLKKVNDALNTIKENGTYDMLIEKYFNAGL</sequence>
<dbReference type="PROSITE" id="PS01039">
    <property type="entry name" value="SBP_BACTERIAL_3"/>
    <property type="match status" value="1"/>
</dbReference>
<organism evidence="7 8">
    <name type="scientific">Brachyspira pilosicoli</name>
    <name type="common">Serpulina pilosicoli</name>
    <dbReference type="NCBI Taxonomy" id="52584"/>
    <lineage>
        <taxon>Bacteria</taxon>
        <taxon>Pseudomonadati</taxon>
        <taxon>Spirochaetota</taxon>
        <taxon>Spirochaetia</taxon>
        <taxon>Brachyspirales</taxon>
        <taxon>Brachyspiraceae</taxon>
        <taxon>Brachyspira</taxon>
    </lineage>
</organism>
<comment type="caution">
    <text evidence="7">The sequence shown here is derived from an EMBL/GenBank/DDBJ whole genome shotgun (WGS) entry which is preliminary data.</text>
</comment>
<feature type="domain" description="Solute-binding protein family 3/N-terminal" evidence="5">
    <location>
        <begin position="28"/>
        <end position="245"/>
    </location>
</feature>
<dbReference type="AlphaFoldDB" id="A0A5C8EPD7"/>
<evidence type="ECO:0000313" key="8">
    <source>
        <dbReference type="Proteomes" id="UP000323176"/>
    </source>
</evidence>
<dbReference type="GO" id="GO:0015276">
    <property type="term" value="F:ligand-gated monoatomic ion channel activity"/>
    <property type="evidence" value="ECO:0007669"/>
    <property type="project" value="InterPro"/>
</dbReference>
<dbReference type="SMART" id="SM00079">
    <property type="entry name" value="PBPe"/>
    <property type="match status" value="1"/>
</dbReference>
<dbReference type="CDD" id="cd13624">
    <property type="entry name" value="PBP2_Arg_Lys_His"/>
    <property type="match status" value="1"/>
</dbReference>
<comment type="similarity">
    <text evidence="2 4">Belongs to the bacterial solute-binding protein 3 family.</text>
</comment>
<dbReference type="GO" id="GO:0016020">
    <property type="term" value="C:membrane"/>
    <property type="evidence" value="ECO:0007669"/>
    <property type="project" value="InterPro"/>
</dbReference>
<evidence type="ECO:0000256" key="1">
    <source>
        <dbReference type="ARBA" id="ARBA00004196"/>
    </source>
</evidence>
<evidence type="ECO:0000256" key="2">
    <source>
        <dbReference type="ARBA" id="ARBA00010333"/>
    </source>
</evidence>
<reference evidence="7 8" key="1">
    <citation type="journal article" date="1992" name="Lakartidningen">
        <title>[Penicillin V and not amoxicillin is the first choice preparation in acute otitis].</title>
        <authorList>
            <person name="Kamme C."/>
            <person name="Lundgren K."/>
            <person name="Prellner K."/>
        </authorList>
    </citation>
    <scope>NUCLEOTIDE SEQUENCE [LARGE SCALE GENOMIC DNA]</scope>
    <source>
        <strain evidence="7 8">PC5538III-hc</strain>
    </source>
</reference>
<dbReference type="PANTHER" id="PTHR35936:SF17">
    <property type="entry name" value="ARGININE-BINDING EXTRACELLULAR PROTEIN ARTP"/>
    <property type="match status" value="1"/>
</dbReference>
<dbReference type="InterPro" id="IPR001320">
    <property type="entry name" value="Iontro_rcpt_C"/>
</dbReference>
<gene>
    <name evidence="7" type="ORF">EPJ72_09620</name>
</gene>
<comment type="subcellular location">
    <subcellularLocation>
        <location evidence="1">Cell envelope</location>
    </subcellularLocation>
</comment>
<dbReference type="PANTHER" id="PTHR35936">
    <property type="entry name" value="MEMBRANE-BOUND LYTIC MUREIN TRANSGLYCOSYLASE F"/>
    <property type="match status" value="1"/>
</dbReference>
<feature type="domain" description="Ionotropic glutamate receptor C-terminal" evidence="6">
    <location>
        <begin position="28"/>
        <end position="244"/>
    </location>
</feature>
<evidence type="ECO:0000313" key="7">
    <source>
        <dbReference type="EMBL" id="TXJ39666.1"/>
    </source>
</evidence>
<dbReference type="InterPro" id="IPR001638">
    <property type="entry name" value="Solute-binding_3/MltF_N"/>
</dbReference>
<evidence type="ECO:0000259" key="5">
    <source>
        <dbReference type="SMART" id="SM00062"/>
    </source>
</evidence>
<dbReference type="SUPFAM" id="SSF53850">
    <property type="entry name" value="Periplasmic binding protein-like II"/>
    <property type="match status" value="1"/>
</dbReference>
<dbReference type="EMBL" id="SAXY01000058">
    <property type="protein sequence ID" value="TXJ39666.1"/>
    <property type="molecule type" value="Genomic_DNA"/>
</dbReference>
<dbReference type="GO" id="GO:0030313">
    <property type="term" value="C:cell envelope"/>
    <property type="evidence" value="ECO:0007669"/>
    <property type="project" value="UniProtKB-SubCell"/>
</dbReference>
<dbReference type="OrthoDB" id="9774451at2"/>
<proteinExistence type="inferred from homology"/>
<dbReference type="Pfam" id="PF00497">
    <property type="entry name" value="SBP_bac_3"/>
    <property type="match status" value="1"/>
</dbReference>